<proteinExistence type="inferred from homology"/>
<evidence type="ECO:0000256" key="7">
    <source>
        <dbReference type="ARBA" id="ARBA00023136"/>
    </source>
</evidence>
<dbReference type="PANTHER" id="PTHR21716">
    <property type="entry name" value="TRANSMEMBRANE PROTEIN"/>
    <property type="match status" value="1"/>
</dbReference>
<evidence type="ECO:0000256" key="2">
    <source>
        <dbReference type="ARBA" id="ARBA00009773"/>
    </source>
</evidence>
<keyword evidence="5 9" id="KW-0812">Transmembrane</keyword>
<feature type="region of interest" description="Disordered" evidence="8">
    <location>
        <begin position="375"/>
        <end position="404"/>
    </location>
</feature>
<dbReference type="PANTHER" id="PTHR21716:SF53">
    <property type="entry name" value="PERMEASE PERM-RELATED"/>
    <property type="match status" value="1"/>
</dbReference>
<dbReference type="RefSeq" id="WP_122186944.1">
    <property type="nucleotide sequence ID" value="NZ_RFFH01000002.1"/>
</dbReference>
<feature type="transmembrane region" description="Helical" evidence="9">
    <location>
        <begin position="170"/>
        <end position="193"/>
    </location>
</feature>
<feature type="transmembrane region" description="Helical" evidence="9">
    <location>
        <begin position="88"/>
        <end position="114"/>
    </location>
</feature>
<evidence type="ECO:0000256" key="9">
    <source>
        <dbReference type="SAM" id="Phobius"/>
    </source>
</evidence>
<feature type="compositionally biased region" description="Low complexity" evidence="8">
    <location>
        <begin position="388"/>
        <end position="404"/>
    </location>
</feature>
<keyword evidence="11" id="KW-1185">Reference proteome</keyword>
<comment type="similarity">
    <text evidence="2">Belongs to the autoinducer-2 exporter (AI-2E) (TC 2.A.86) family.</text>
</comment>
<evidence type="ECO:0000313" key="10">
    <source>
        <dbReference type="EMBL" id="RMI34017.1"/>
    </source>
</evidence>
<comment type="subcellular location">
    <subcellularLocation>
        <location evidence="1">Cell membrane</location>
        <topology evidence="1">Multi-pass membrane protein</topology>
    </subcellularLocation>
</comment>
<feature type="transmembrane region" description="Helical" evidence="9">
    <location>
        <begin position="329"/>
        <end position="350"/>
    </location>
</feature>
<gene>
    <name evidence="10" type="ORF">EBN03_06115</name>
</gene>
<keyword evidence="3" id="KW-0813">Transport</keyword>
<evidence type="ECO:0000256" key="6">
    <source>
        <dbReference type="ARBA" id="ARBA00022989"/>
    </source>
</evidence>
<evidence type="ECO:0000256" key="3">
    <source>
        <dbReference type="ARBA" id="ARBA00022448"/>
    </source>
</evidence>
<evidence type="ECO:0000313" key="11">
    <source>
        <dbReference type="Proteomes" id="UP000279275"/>
    </source>
</evidence>
<dbReference type="Proteomes" id="UP000279275">
    <property type="component" value="Unassembled WGS sequence"/>
</dbReference>
<organism evidence="10 11">
    <name type="scientific">Nocardia stercoris</name>
    <dbReference type="NCBI Taxonomy" id="2483361"/>
    <lineage>
        <taxon>Bacteria</taxon>
        <taxon>Bacillati</taxon>
        <taxon>Actinomycetota</taxon>
        <taxon>Actinomycetes</taxon>
        <taxon>Mycobacteriales</taxon>
        <taxon>Nocardiaceae</taxon>
        <taxon>Nocardia</taxon>
    </lineage>
</organism>
<keyword evidence="7 9" id="KW-0472">Membrane</keyword>
<dbReference type="EMBL" id="RFFH01000002">
    <property type="protein sequence ID" value="RMI34017.1"/>
    <property type="molecule type" value="Genomic_DNA"/>
</dbReference>
<sequence length="404" mass="43471">MAGTETDLDEPADDGGGGAGAHVLGEHMPQWLPRAIATVFVYLALFLLAVWAFQRLTGILTLLLVAFFVSLAMEPAVGALVGKGVNRALATAVVFILLFAGAAGFMFALVTLLVETITHLVNELPSLVDSTVRWVNRTFHQNFSLHELTDRLLHDSNIINNYAQTAAGNIWGVSSTLLGELAKIFTIALFSMYMTAGGPKLRRAVCSLLPPARQATVLHAWDLAIEKTGGYLYSRALLAVISTVAHAFFLWILDIPNAVALGIWFGVLASFVPTVGTYLAGILPILVALTIHPIDAVWIFIFVVLYQWFQDYLLQPRITARTVDVNAAVALLAVLAGGALLGAVGALLAIPATATVQAFLSEYITRYEVPEDPRIERTTSVRKRRKQAQAAQRSAAPPADSGEG</sequence>
<feature type="transmembrane region" description="Helical" evidence="9">
    <location>
        <begin position="286"/>
        <end position="309"/>
    </location>
</feature>
<protein>
    <submittedName>
        <fullName evidence="10">AI-2E family transporter</fullName>
    </submittedName>
</protein>
<comment type="caution">
    <text evidence="10">The sequence shown here is derived from an EMBL/GenBank/DDBJ whole genome shotgun (WGS) entry which is preliminary data.</text>
</comment>
<dbReference type="GO" id="GO:0055085">
    <property type="term" value="P:transmembrane transport"/>
    <property type="evidence" value="ECO:0007669"/>
    <property type="project" value="TreeGrafter"/>
</dbReference>
<feature type="transmembrane region" description="Helical" evidence="9">
    <location>
        <begin position="259"/>
        <end position="279"/>
    </location>
</feature>
<dbReference type="Pfam" id="PF01594">
    <property type="entry name" value="AI-2E_transport"/>
    <property type="match status" value="1"/>
</dbReference>
<accession>A0A3M2L8W7</accession>
<evidence type="ECO:0000256" key="4">
    <source>
        <dbReference type="ARBA" id="ARBA00022475"/>
    </source>
</evidence>
<keyword evidence="6 9" id="KW-1133">Transmembrane helix</keyword>
<name>A0A3M2L8W7_9NOCA</name>
<reference evidence="10 11" key="1">
    <citation type="submission" date="2018-10" db="EMBL/GenBank/DDBJ databases">
        <title>Isolation from cow dung.</title>
        <authorList>
            <person name="Ling L."/>
        </authorList>
    </citation>
    <scope>NUCLEOTIDE SEQUENCE [LARGE SCALE GENOMIC DNA]</scope>
    <source>
        <strain evidence="10 11">NEAU-LL90</strain>
    </source>
</reference>
<feature type="transmembrane region" description="Helical" evidence="9">
    <location>
        <begin position="232"/>
        <end position="253"/>
    </location>
</feature>
<keyword evidence="4" id="KW-1003">Cell membrane</keyword>
<feature type="transmembrane region" description="Helical" evidence="9">
    <location>
        <begin position="59"/>
        <end position="81"/>
    </location>
</feature>
<dbReference type="InterPro" id="IPR002549">
    <property type="entry name" value="AI-2E-like"/>
</dbReference>
<dbReference type="OrthoDB" id="5242074at2"/>
<evidence type="ECO:0000256" key="8">
    <source>
        <dbReference type="SAM" id="MobiDB-lite"/>
    </source>
</evidence>
<evidence type="ECO:0000256" key="1">
    <source>
        <dbReference type="ARBA" id="ARBA00004651"/>
    </source>
</evidence>
<dbReference type="AlphaFoldDB" id="A0A3M2L8W7"/>
<dbReference type="GO" id="GO:0005886">
    <property type="term" value="C:plasma membrane"/>
    <property type="evidence" value="ECO:0007669"/>
    <property type="project" value="UniProtKB-SubCell"/>
</dbReference>
<feature type="transmembrane region" description="Helical" evidence="9">
    <location>
        <begin position="35"/>
        <end position="53"/>
    </location>
</feature>
<evidence type="ECO:0000256" key="5">
    <source>
        <dbReference type="ARBA" id="ARBA00022692"/>
    </source>
</evidence>